<dbReference type="AlphaFoldDB" id="A0A512L967"/>
<dbReference type="CDD" id="cd06153">
    <property type="entry name" value="YjgF_YER057c_UK114_like_5"/>
    <property type="match status" value="1"/>
</dbReference>
<keyword evidence="3" id="KW-1185">Reference proteome</keyword>
<dbReference type="Proteomes" id="UP000321337">
    <property type="component" value="Unassembled WGS sequence"/>
</dbReference>
<evidence type="ECO:0000313" key="2">
    <source>
        <dbReference type="EMBL" id="GEP31013.1"/>
    </source>
</evidence>
<dbReference type="Pfam" id="PF21168">
    <property type="entry name" value="FkbO_Hyg5-like_N"/>
    <property type="match status" value="1"/>
</dbReference>
<sequence>MRDTVSPLHGANLSIAAFLKQPAQWKNSVLGALCFSADAVESRMQADMEVPCMHVPMQRLDAGASICEVWRGSAQLTQGRCGAIHYRHDDDVLFGVIVLPETMFAAGAGKTPLQQATESAYRQVFALLDTLRYPYLFRFWNYIADINTHSFGLERYRQFNLGRQDAFLAHGREVMGNVPAACALGSAQGPLTIAFLAGRVAPLSIENPRQISAYQYPQQYGPRSPTFSRASLVRLGQAEVLFVSGTASIVGHATLHPADVVAQTRETMANIEAVLAQANRRASQSRFALASLYYKVYVRHCADLAQIRTELERIVGSVPNAIYLQADVCRQDLLLEIEATAGHTFVFMSGNRD</sequence>
<comment type="caution">
    <text evidence="2">The sequence shown here is derived from an EMBL/GenBank/DDBJ whole genome shotgun (WGS) entry which is preliminary data.</text>
</comment>
<evidence type="ECO:0000259" key="1">
    <source>
        <dbReference type="Pfam" id="PF21168"/>
    </source>
</evidence>
<feature type="domain" description="Chorismatase FkbO/Hyg5-like N-terminal" evidence="1">
    <location>
        <begin position="68"/>
        <end position="197"/>
    </location>
</feature>
<dbReference type="InterPro" id="IPR035959">
    <property type="entry name" value="RutC-like_sf"/>
</dbReference>
<dbReference type="SUPFAM" id="SSF55298">
    <property type="entry name" value="YjgF-like"/>
    <property type="match status" value="1"/>
</dbReference>
<dbReference type="OrthoDB" id="1114505at2"/>
<reference evidence="2 3" key="1">
    <citation type="submission" date="2019-07" db="EMBL/GenBank/DDBJ databases">
        <title>Whole genome shotgun sequence of Thiobacillus plumbophilus NBRC 107929.</title>
        <authorList>
            <person name="Hosoyama A."/>
            <person name="Uohara A."/>
            <person name="Ohji S."/>
            <person name="Ichikawa N."/>
        </authorList>
    </citation>
    <scope>NUCLEOTIDE SEQUENCE [LARGE SCALE GENOMIC DNA]</scope>
    <source>
        <strain evidence="2 3">NBRC 107929</strain>
    </source>
</reference>
<evidence type="ECO:0000313" key="3">
    <source>
        <dbReference type="Proteomes" id="UP000321337"/>
    </source>
</evidence>
<dbReference type="Gene3D" id="3.30.1330.40">
    <property type="entry name" value="RutC-like"/>
    <property type="match status" value="1"/>
</dbReference>
<dbReference type="RefSeq" id="WP_147073601.1">
    <property type="nucleotide sequence ID" value="NZ_AP021884.1"/>
</dbReference>
<dbReference type="Pfam" id="PF01042">
    <property type="entry name" value="Ribonuc_L-PSP"/>
    <property type="match status" value="1"/>
</dbReference>
<proteinExistence type="predicted"/>
<dbReference type="EMBL" id="BKAD01000021">
    <property type="protein sequence ID" value="GEP31013.1"/>
    <property type="molecule type" value="Genomic_DNA"/>
</dbReference>
<protein>
    <submittedName>
        <fullName evidence="2">Pteridine-dependent deoxygenase like protein</fullName>
    </submittedName>
</protein>
<organism evidence="2 3">
    <name type="scientific">Sulfuriferula plumbiphila</name>
    <dbReference type="NCBI Taxonomy" id="171865"/>
    <lineage>
        <taxon>Bacteria</taxon>
        <taxon>Pseudomonadati</taxon>
        <taxon>Pseudomonadota</taxon>
        <taxon>Betaproteobacteria</taxon>
        <taxon>Nitrosomonadales</taxon>
        <taxon>Sulfuricellaceae</taxon>
        <taxon>Sulfuriferula</taxon>
    </lineage>
</organism>
<dbReference type="InterPro" id="IPR006175">
    <property type="entry name" value="YjgF/YER057c/UK114"/>
</dbReference>
<gene>
    <name evidence="2" type="primary">rapK</name>
    <name evidence="2" type="ORF">TPL01_21510</name>
</gene>
<dbReference type="InterPro" id="IPR049368">
    <property type="entry name" value="FkbO_Hyg5-like_N"/>
</dbReference>
<accession>A0A512L967</accession>
<name>A0A512L967_9PROT</name>